<accession>A0A7I7SHC9</accession>
<dbReference type="SUPFAM" id="SSF52980">
    <property type="entry name" value="Restriction endonuclease-like"/>
    <property type="match status" value="1"/>
</dbReference>
<reference evidence="1 2" key="1">
    <citation type="submission" date="2017-04" db="EMBL/GenBank/DDBJ databases">
        <title>The new phylogeny of genus Mycobacterium.</title>
        <authorList>
            <person name="Tortoli E."/>
            <person name="Trovato A."/>
            <person name="Cirillo D.M."/>
        </authorList>
    </citation>
    <scope>NUCLEOTIDE SEQUENCE [LARGE SCALE GENOMIC DNA]</scope>
    <source>
        <strain evidence="1 2">KCTC 19819</strain>
    </source>
</reference>
<proteinExistence type="predicted"/>
<organism evidence="1 2">
    <name type="scientific">Mycolicibacillus koreensis</name>
    <dbReference type="NCBI Taxonomy" id="1069220"/>
    <lineage>
        <taxon>Bacteria</taxon>
        <taxon>Bacillati</taxon>
        <taxon>Actinomycetota</taxon>
        <taxon>Actinomycetes</taxon>
        <taxon>Mycobacteriales</taxon>
        <taxon>Mycobacteriaceae</taxon>
        <taxon>Mycolicibacillus</taxon>
    </lineage>
</organism>
<dbReference type="Gene3D" id="3.40.960.10">
    <property type="entry name" value="VSR Endonuclease"/>
    <property type="match status" value="1"/>
</dbReference>
<evidence type="ECO:0000313" key="2">
    <source>
        <dbReference type="Proteomes" id="UP000193577"/>
    </source>
</evidence>
<name>A0A7I7SHC9_9MYCO</name>
<keyword evidence="2" id="KW-1185">Reference proteome</keyword>
<protein>
    <submittedName>
        <fullName evidence="1">Uncharacterized protein</fullName>
    </submittedName>
</protein>
<dbReference type="EMBL" id="NCXO01000076">
    <property type="protein sequence ID" value="OSC24696.1"/>
    <property type="molecule type" value="Genomic_DNA"/>
</dbReference>
<sequence>MAEPFLGSAALASGQLTKAQLATGHTRLYRDVYLPNGMAITAIDRARAAWLWSRRRGVVAGFSAAALHGSEWVSAERPAELLHNNRHRLPGLLVHGDVLDPDEVEELGGLPVTTAARTAVDLGCWYPTVEAVAGLDALVRAVKVNDVDVQQILRRSAGRRGIARARASLSLVDAGAESPKESWLRVILIQAGLPRPQTQIPVYDGYWKPFAVLDMGWPELKVAAEYDGEQHRTDRRRYRWDTQRHERLQRCGWIVIRVLAGDREPEIVHRVRSALARRA</sequence>
<dbReference type="RefSeq" id="WP_069393218.1">
    <property type="nucleotide sequence ID" value="NZ_AP022594.1"/>
</dbReference>
<dbReference type="OrthoDB" id="5181611at2"/>
<dbReference type="InterPro" id="IPR011335">
    <property type="entry name" value="Restrct_endonuc-II-like"/>
</dbReference>
<evidence type="ECO:0000313" key="1">
    <source>
        <dbReference type="EMBL" id="OSC24696.1"/>
    </source>
</evidence>
<gene>
    <name evidence="1" type="ORF">B8W67_19415</name>
</gene>
<dbReference type="AlphaFoldDB" id="A0A7I7SHC9"/>
<dbReference type="Proteomes" id="UP000193577">
    <property type="component" value="Unassembled WGS sequence"/>
</dbReference>
<comment type="caution">
    <text evidence="1">The sequence shown here is derived from an EMBL/GenBank/DDBJ whole genome shotgun (WGS) entry which is preliminary data.</text>
</comment>